<keyword evidence="5" id="KW-0997">Cell inner membrane</keyword>
<feature type="transmembrane region" description="Helical" evidence="11">
    <location>
        <begin position="141"/>
        <end position="158"/>
    </location>
</feature>
<comment type="caution">
    <text evidence="12">The sequence shown here is derived from an EMBL/GenBank/DDBJ whole genome shotgun (WGS) entry which is preliminary data.</text>
</comment>
<keyword evidence="3" id="KW-0813">Transport</keyword>
<evidence type="ECO:0000256" key="4">
    <source>
        <dbReference type="ARBA" id="ARBA00022475"/>
    </source>
</evidence>
<evidence type="ECO:0000256" key="7">
    <source>
        <dbReference type="ARBA" id="ARBA00022989"/>
    </source>
</evidence>
<keyword evidence="8 11" id="KW-0472">Membrane</keyword>
<keyword evidence="6 11" id="KW-0812">Transmembrane</keyword>
<evidence type="ECO:0000313" key="13">
    <source>
        <dbReference type="Proteomes" id="UP001524547"/>
    </source>
</evidence>
<dbReference type="RefSeq" id="WP_422920968.1">
    <property type="nucleotide sequence ID" value="NZ_JAMZEJ010000010.1"/>
</dbReference>
<evidence type="ECO:0000256" key="11">
    <source>
        <dbReference type="SAM" id="Phobius"/>
    </source>
</evidence>
<feature type="transmembrane region" description="Helical" evidence="11">
    <location>
        <begin position="285"/>
        <end position="305"/>
    </location>
</feature>
<name>A0ABT1W191_9PROT</name>
<proteinExistence type="predicted"/>
<evidence type="ECO:0000256" key="6">
    <source>
        <dbReference type="ARBA" id="ARBA00022692"/>
    </source>
</evidence>
<dbReference type="InterPro" id="IPR001851">
    <property type="entry name" value="ABC_transp_permease"/>
</dbReference>
<evidence type="ECO:0000256" key="8">
    <source>
        <dbReference type="ARBA" id="ARBA00023136"/>
    </source>
</evidence>
<dbReference type="Pfam" id="PF02653">
    <property type="entry name" value="BPD_transp_2"/>
    <property type="match status" value="1"/>
</dbReference>
<evidence type="ECO:0000256" key="1">
    <source>
        <dbReference type="ARBA" id="ARBA00004651"/>
    </source>
</evidence>
<evidence type="ECO:0000256" key="10">
    <source>
        <dbReference type="ARBA" id="ARBA00039381"/>
    </source>
</evidence>
<keyword evidence="7 11" id="KW-1133">Transmembrane helix</keyword>
<dbReference type="CDD" id="cd06579">
    <property type="entry name" value="TM_PBP1_transp_AraH_like"/>
    <property type="match status" value="1"/>
</dbReference>
<feature type="transmembrane region" description="Helical" evidence="11">
    <location>
        <begin position="111"/>
        <end position="134"/>
    </location>
</feature>
<accession>A0ABT1W191</accession>
<evidence type="ECO:0000256" key="3">
    <source>
        <dbReference type="ARBA" id="ARBA00022448"/>
    </source>
</evidence>
<feature type="transmembrane region" description="Helical" evidence="11">
    <location>
        <begin position="63"/>
        <end position="83"/>
    </location>
</feature>
<protein>
    <recommendedName>
        <fullName evidence="10">Autoinducer 2 import system permease protein LsrD</fullName>
    </recommendedName>
</protein>
<sequence length="330" mass="33896">MTVKAASGQGFAAGTLNRSSPPLRDHALALLGRYGIYLFFVGFLLLAGLLAPSFFSRSNLSNLILQIVPLAIVACGQALVILVRGLDLSVSSVMATAAVAATSFSGHDADVLPIVLVALAIGVMTGLLNGFLVVRRNVSPFLATLATMIVLQGLRFGWTHGAPSGLMPPLLRVIGSGTWGFVPVNLLVLVAVAVPLATVLHKTTVGRRIMITGGNPLTGRLLGYRTDALTIGAYVVCSMLAAVAGLVLGGYAQIVDNWVGKGFELDSIVAAVLGGFALSGGRGTIGGALAGSAVLVLASNIVLLIGLPIQFQIILKGLVIVFAAACYAKR</sequence>
<keyword evidence="13" id="KW-1185">Reference proteome</keyword>
<feature type="transmembrane region" description="Helical" evidence="11">
    <location>
        <begin position="228"/>
        <end position="252"/>
    </location>
</feature>
<dbReference type="Proteomes" id="UP001524547">
    <property type="component" value="Unassembled WGS sequence"/>
</dbReference>
<gene>
    <name evidence="12" type="ORF">NFI88_15350</name>
</gene>
<comment type="subunit">
    <text evidence="2">The complex is composed of two ATP-binding proteins (LsrA), two transmembrane proteins (LsrC and LsrD) and a solute-binding protein (LsrB).</text>
</comment>
<reference evidence="12 13" key="1">
    <citation type="submission" date="2022-06" db="EMBL/GenBank/DDBJ databases">
        <title>Rhizosaccharibacter gen. nov. sp. nov. KSS12, endophytic bacteria isolated from sugarcane.</title>
        <authorList>
            <person name="Pitiwittayakul N."/>
        </authorList>
    </citation>
    <scope>NUCLEOTIDE SEQUENCE [LARGE SCALE GENOMIC DNA]</scope>
    <source>
        <strain evidence="12 13">KSS12</strain>
    </source>
</reference>
<organism evidence="12 13">
    <name type="scientific">Rhizosaccharibacter radicis</name>
    <dbReference type="NCBI Taxonomy" id="2782605"/>
    <lineage>
        <taxon>Bacteria</taxon>
        <taxon>Pseudomonadati</taxon>
        <taxon>Pseudomonadota</taxon>
        <taxon>Alphaproteobacteria</taxon>
        <taxon>Acetobacterales</taxon>
        <taxon>Acetobacteraceae</taxon>
        <taxon>Rhizosaccharibacter</taxon>
    </lineage>
</organism>
<dbReference type="PANTHER" id="PTHR32196:SF71">
    <property type="entry name" value="AUTOINDUCER 2 IMPORT SYSTEM PERMEASE PROTEIN LSRD"/>
    <property type="match status" value="1"/>
</dbReference>
<evidence type="ECO:0000256" key="5">
    <source>
        <dbReference type="ARBA" id="ARBA00022519"/>
    </source>
</evidence>
<dbReference type="EMBL" id="JAMZEJ010000010">
    <property type="protein sequence ID" value="MCQ8242210.1"/>
    <property type="molecule type" value="Genomic_DNA"/>
</dbReference>
<dbReference type="PANTHER" id="PTHR32196">
    <property type="entry name" value="ABC TRANSPORTER PERMEASE PROTEIN YPHD-RELATED-RELATED"/>
    <property type="match status" value="1"/>
</dbReference>
<feature type="transmembrane region" description="Helical" evidence="11">
    <location>
        <begin position="178"/>
        <end position="200"/>
    </location>
</feature>
<feature type="transmembrane region" description="Helical" evidence="11">
    <location>
        <begin position="34"/>
        <end position="51"/>
    </location>
</feature>
<evidence type="ECO:0000256" key="9">
    <source>
        <dbReference type="ARBA" id="ARBA00025439"/>
    </source>
</evidence>
<comment type="subcellular location">
    <subcellularLocation>
        <location evidence="1">Cell membrane</location>
        <topology evidence="1">Multi-pass membrane protein</topology>
    </subcellularLocation>
</comment>
<keyword evidence="4" id="KW-1003">Cell membrane</keyword>
<comment type="function">
    <text evidence="9">Part of the ABC transporter complex LsrABCD involved in autoinducer 2 (AI-2) import. Probably responsible for the translocation of the substrate across the membrane.</text>
</comment>
<evidence type="ECO:0000256" key="2">
    <source>
        <dbReference type="ARBA" id="ARBA00011262"/>
    </source>
</evidence>
<evidence type="ECO:0000313" key="12">
    <source>
        <dbReference type="EMBL" id="MCQ8242210.1"/>
    </source>
</evidence>